<dbReference type="EMBL" id="AWSD01000023">
    <property type="protein sequence ID" value="ERH23305.1"/>
    <property type="molecule type" value="Genomic_DNA"/>
</dbReference>
<dbReference type="PATRIC" id="fig|1227262.3.peg.138"/>
<reference evidence="2 3" key="1">
    <citation type="submission" date="2013-06" db="EMBL/GenBank/DDBJ databases">
        <authorList>
            <person name="Weinstock G."/>
            <person name="Sodergren E."/>
            <person name="Lobos E.A."/>
            <person name="Fulton L."/>
            <person name="Fulton R."/>
            <person name="Courtney L."/>
            <person name="Fronick C."/>
            <person name="O'Laughlin M."/>
            <person name="Godfrey J."/>
            <person name="Wilson R.M."/>
            <person name="Miner T."/>
            <person name="Farmer C."/>
            <person name="Delehaunty K."/>
            <person name="Cordes M."/>
            <person name="Minx P."/>
            <person name="Tomlinson C."/>
            <person name="Chen J."/>
            <person name="Wollam A."/>
            <person name="Pepin K.H."/>
            <person name="Bhonagiri V."/>
            <person name="Zhang X."/>
            <person name="Warren W."/>
            <person name="Mitreva M."/>
            <person name="Mardis E.R."/>
            <person name="Wilson R.K."/>
        </authorList>
    </citation>
    <scope>NUCLEOTIDE SEQUENCE [LARGE SCALE GENOMIC DNA]</scope>
    <source>
        <strain evidence="2 3">F0510</strain>
    </source>
</reference>
<evidence type="ECO:0000313" key="3">
    <source>
        <dbReference type="Proteomes" id="UP000016498"/>
    </source>
</evidence>
<dbReference type="HOGENOM" id="CLU_1830833_0_0_11"/>
<keyword evidence="1" id="KW-0472">Membrane</keyword>
<dbReference type="AlphaFoldDB" id="U1Q5Z5"/>
<evidence type="ECO:0000313" key="2">
    <source>
        <dbReference type="EMBL" id="ERH23305.1"/>
    </source>
</evidence>
<feature type="transmembrane region" description="Helical" evidence="1">
    <location>
        <begin position="79"/>
        <end position="99"/>
    </location>
</feature>
<organism evidence="2 3">
    <name type="scientific">Actinomyces johnsonii F0510</name>
    <dbReference type="NCBI Taxonomy" id="1227262"/>
    <lineage>
        <taxon>Bacteria</taxon>
        <taxon>Bacillati</taxon>
        <taxon>Actinomycetota</taxon>
        <taxon>Actinomycetes</taxon>
        <taxon>Actinomycetales</taxon>
        <taxon>Actinomycetaceae</taxon>
        <taxon>Actinomyces</taxon>
    </lineage>
</organism>
<keyword evidence="1" id="KW-1133">Transmembrane helix</keyword>
<accession>U1Q5Z5</accession>
<keyword evidence="1" id="KW-0812">Transmembrane</keyword>
<proteinExistence type="predicted"/>
<evidence type="ECO:0000256" key="1">
    <source>
        <dbReference type="SAM" id="Phobius"/>
    </source>
</evidence>
<gene>
    <name evidence="2" type="ORF">HMPREF1549_00180</name>
</gene>
<feature type="transmembrane region" description="Helical" evidence="1">
    <location>
        <begin position="25"/>
        <end position="46"/>
    </location>
</feature>
<protein>
    <submittedName>
        <fullName evidence="2">Uncharacterized protein</fullName>
    </submittedName>
</protein>
<feature type="transmembrane region" description="Helical" evidence="1">
    <location>
        <begin position="105"/>
        <end position="122"/>
    </location>
</feature>
<dbReference type="Proteomes" id="UP000016498">
    <property type="component" value="Unassembled WGS sequence"/>
</dbReference>
<comment type="caution">
    <text evidence="2">The sequence shown here is derived from an EMBL/GenBank/DDBJ whole genome shotgun (WGS) entry which is preliminary data.</text>
</comment>
<name>U1Q5Z5_9ACTO</name>
<sequence>MKHSVRPRYLQEERVHDLLLFSNPWGPTIVTLIVLVVIAAPTLALTRAYRRAVTRRLAVTEDLEARTVLTEGLTRAWSVTAKTVAITAVVATLSTIFPAAATRSWGIGAFVLVTAAGSAWWWRTRMVWTRECEYLMGPED</sequence>